<dbReference type="RefSeq" id="WP_068513325.1">
    <property type="nucleotide sequence ID" value="NZ_AP014945.1"/>
</dbReference>
<accession>A0A0U5AGE5</accession>
<dbReference type="Pfam" id="PF10670">
    <property type="entry name" value="DUF4198"/>
    <property type="match status" value="1"/>
</dbReference>
<evidence type="ECO:0000313" key="2">
    <source>
        <dbReference type="Proteomes" id="UP000068196"/>
    </source>
</evidence>
<proteinExistence type="predicted"/>
<reference evidence="1 2" key="1">
    <citation type="journal article" date="2016" name="Int. J. Syst. Evol. Microbiol.">
        <title>Caldimicrobium thiodismutans sp. nov., a sulfur-disproportionating bacterium isolated from a hot spring, and emended description of the genus Caldimicrobium.</title>
        <authorList>
            <person name="Kojima H."/>
            <person name="Umezawa K."/>
            <person name="Fukui M."/>
        </authorList>
    </citation>
    <scope>NUCLEOTIDE SEQUENCE [LARGE SCALE GENOMIC DNA]</scope>
    <source>
        <strain evidence="1 2">TF1</strain>
    </source>
</reference>
<dbReference type="InterPro" id="IPR019613">
    <property type="entry name" value="DUF4198"/>
</dbReference>
<organism evidence="1 2">
    <name type="scientific">Caldimicrobium thiodismutans</name>
    <dbReference type="NCBI Taxonomy" id="1653476"/>
    <lineage>
        <taxon>Bacteria</taxon>
        <taxon>Pseudomonadati</taxon>
        <taxon>Thermodesulfobacteriota</taxon>
        <taxon>Thermodesulfobacteria</taxon>
        <taxon>Thermodesulfobacteriales</taxon>
        <taxon>Thermodesulfobacteriaceae</taxon>
        <taxon>Caldimicrobium</taxon>
    </lineage>
</organism>
<protein>
    <submittedName>
        <fullName evidence="1">Membrane protein</fullName>
    </submittedName>
</protein>
<keyword evidence="2" id="KW-1185">Reference proteome</keyword>
<dbReference type="Proteomes" id="UP000068196">
    <property type="component" value="Chromosome"/>
</dbReference>
<dbReference type="STRING" id="1653476.THC_0676"/>
<sequence length="259" mass="29506">MRLSFFFKIFALIILLQSPAWAHFLTLLTDDFYIKQPKKPFELKVMFTHPIEQGPHMPFGIEESAIICGASKNVLSFKSLNSQNTIYMTTLIQEKPAICQLYVKQKPYFEKSESRYIQQIAKGIFSHAGLEEGWDSPLGLPVEIIPQVKPFALYEGNTFKGRVLINGKPAGNIEVEIEFWNSKGLKTPHEGFIPQVVKTDNEGYFEYTFPWAGLWGFSAITEAGVIKGENGKEYPLELDGVFWVKVYPKPMEKISRKGK</sequence>
<gene>
    <name evidence="1" type="ORF">THC_0676</name>
</gene>
<dbReference type="AlphaFoldDB" id="A0A0U5AGE5"/>
<dbReference type="OrthoDB" id="9780723at2"/>
<dbReference type="KEGG" id="cthi:THC_0676"/>
<dbReference type="EMBL" id="AP014945">
    <property type="protein sequence ID" value="BAU23068.1"/>
    <property type="molecule type" value="Genomic_DNA"/>
</dbReference>
<name>A0A0U5AGE5_9BACT</name>
<reference evidence="2" key="2">
    <citation type="journal article" date="2016" name="Int. J. Syst. Evol. Microbiol.">
        <title>Caldimicrobium thiodismutans sp. nov., a sulfur-disproportionating bacterium isolated from a hot spring.</title>
        <authorList>
            <person name="Kojima H."/>
            <person name="Umezawa K."/>
            <person name="Fukui M."/>
        </authorList>
    </citation>
    <scope>NUCLEOTIDE SEQUENCE [LARGE SCALE GENOMIC DNA]</scope>
    <source>
        <strain evidence="2">TF1</strain>
    </source>
</reference>
<evidence type="ECO:0000313" key="1">
    <source>
        <dbReference type="EMBL" id="BAU23068.1"/>
    </source>
</evidence>